<reference evidence="2 3" key="1">
    <citation type="submission" date="2017-12" db="EMBL/GenBank/DDBJ databases">
        <title>Hemimetabolous genomes reveal molecular basis of termite eusociality.</title>
        <authorList>
            <person name="Harrison M.C."/>
            <person name="Jongepier E."/>
            <person name="Robertson H.M."/>
            <person name="Arning N."/>
            <person name="Bitard-Feildel T."/>
            <person name="Chao H."/>
            <person name="Childers C.P."/>
            <person name="Dinh H."/>
            <person name="Doddapaneni H."/>
            <person name="Dugan S."/>
            <person name="Gowin J."/>
            <person name="Greiner C."/>
            <person name="Han Y."/>
            <person name="Hu H."/>
            <person name="Hughes D.S.T."/>
            <person name="Huylmans A.-K."/>
            <person name="Kemena C."/>
            <person name="Kremer L.P.M."/>
            <person name="Lee S.L."/>
            <person name="Lopez-Ezquerra A."/>
            <person name="Mallet L."/>
            <person name="Monroy-Kuhn J.M."/>
            <person name="Moser A."/>
            <person name="Murali S.C."/>
            <person name="Muzny D.M."/>
            <person name="Otani S."/>
            <person name="Piulachs M.-D."/>
            <person name="Poelchau M."/>
            <person name="Qu J."/>
            <person name="Schaub F."/>
            <person name="Wada-Katsumata A."/>
            <person name="Worley K.C."/>
            <person name="Xie Q."/>
            <person name="Ylla G."/>
            <person name="Poulsen M."/>
            <person name="Gibbs R.A."/>
            <person name="Schal C."/>
            <person name="Richards S."/>
            <person name="Belles X."/>
            <person name="Korb J."/>
            <person name="Bornberg-Bauer E."/>
        </authorList>
    </citation>
    <scope>NUCLEOTIDE SEQUENCE [LARGE SCALE GENOMIC DNA]</scope>
    <source>
        <tissue evidence="2">Whole body</tissue>
    </source>
</reference>
<evidence type="ECO:0000256" key="1">
    <source>
        <dbReference type="SAM" id="MobiDB-lite"/>
    </source>
</evidence>
<dbReference type="GO" id="GO:0016567">
    <property type="term" value="P:protein ubiquitination"/>
    <property type="evidence" value="ECO:0007669"/>
    <property type="project" value="UniProtKB-UniPathway"/>
</dbReference>
<gene>
    <name evidence="2" type="ORF">B7P43_G18103</name>
</gene>
<protein>
    <submittedName>
        <fullName evidence="2">Uncharacterized protein</fullName>
    </submittedName>
</protein>
<dbReference type="Gene3D" id="2.60.210.10">
    <property type="entry name" value="Apoptosis, Tumor Necrosis Factor Receptor Associated Protein 2, Chain A"/>
    <property type="match status" value="6"/>
</dbReference>
<feature type="region of interest" description="Disordered" evidence="1">
    <location>
        <begin position="1122"/>
        <end position="1164"/>
    </location>
</feature>
<proteinExistence type="predicted"/>
<dbReference type="GO" id="GO:0031624">
    <property type="term" value="F:ubiquitin conjugating enzyme binding"/>
    <property type="evidence" value="ECO:0007669"/>
    <property type="project" value="TreeGrafter"/>
</dbReference>
<evidence type="ECO:0000313" key="3">
    <source>
        <dbReference type="Proteomes" id="UP000235965"/>
    </source>
</evidence>
<dbReference type="InParanoid" id="A0A2J7PPB7"/>
<dbReference type="GO" id="GO:0005737">
    <property type="term" value="C:cytoplasm"/>
    <property type="evidence" value="ECO:0007669"/>
    <property type="project" value="TreeGrafter"/>
</dbReference>
<feature type="compositionally biased region" description="Basic and acidic residues" evidence="1">
    <location>
        <begin position="1149"/>
        <end position="1158"/>
    </location>
</feature>
<feature type="compositionally biased region" description="Acidic residues" evidence="1">
    <location>
        <begin position="1127"/>
        <end position="1148"/>
    </location>
</feature>
<feature type="region of interest" description="Disordered" evidence="1">
    <location>
        <begin position="594"/>
        <end position="614"/>
    </location>
</feature>
<dbReference type="PANTHER" id="PTHR45877:SF2">
    <property type="entry name" value="E3 UBIQUITIN-PROTEIN LIGASE SINA-RELATED"/>
    <property type="match status" value="1"/>
</dbReference>
<comment type="caution">
    <text evidence="2">The sequence shown here is derived from an EMBL/GenBank/DDBJ whole genome shotgun (WGS) entry which is preliminary data.</text>
</comment>
<dbReference type="OrthoDB" id="4788989at2759"/>
<feature type="region of interest" description="Disordered" evidence="1">
    <location>
        <begin position="780"/>
        <end position="799"/>
    </location>
</feature>
<dbReference type="UniPathway" id="UPA00143"/>
<keyword evidence="3" id="KW-1185">Reference proteome</keyword>
<feature type="region of interest" description="Disordered" evidence="1">
    <location>
        <begin position="213"/>
        <end position="243"/>
    </location>
</feature>
<evidence type="ECO:0000313" key="2">
    <source>
        <dbReference type="EMBL" id="PNF18194.1"/>
    </source>
</evidence>
<dbReference type="PANTHER" id="PTHR45877">
    <property type="entry name" value="E3 UBIQUITIN-PROTEIN LIGASE SIAH2"/>
    <property type="match status" value="1"/>
</dbReference>
<feature type="region of interest" description="Disordered" evidence="1">
    <location>
        <begin position="1"/>
        <end position="46"/>
    </location>
</feature>
<dbReference type="GO" id="GO:0061630">
    <property type="term" value="F:ubiquitin protein ligase activity"/>
    <property type="evidence" value="ECO:0007669"/>
    <property type="project" value="TreeGrafter"/>
</dbReference>
<dbReference type="Proteomes" id="UP000235965">
    <property type="component" value="Unassembled WGS sequence"/>
</dbReference>
<dbReference type="InterPro" id="IPR008974">
    <property type="entry name" value="TRAF-like"/>
</dbReference>
<dbReference type="AlphaFoldDB" id="A0A2J7PPB7"/>
<dbReference type="SUPFAM" id="SSF49599">
    <property type="entry name" value="TRAF domain-like"/>
    <property type="match status" value="3"/>
</dbReference>
<feature type="region of interest" description="Disordered" evidence="1">
    <location>
        <begin position="404"/>
        <end position="425"/>
    </location>
</feature>
<dbReference type="EMBL" id="NEVH01022725">
    <property type="protein sequence ID" value="PNF18194.1"/>
    <property type="molecule type" value="Genomic_DNA"/>
</dbReference>
<dbReference type="InterPro" id="IPR004162">
    <property type="entry name" value="SINA-like_animal"/>
</dbReference>
<name>A0A2J7PPB7_9NEOP</name>
<accession>A0A2J7PPB7</accession>
<feature type="compositionally biased region" description="Basic and acidic residues" evidence="1">
    <location>
        <begin position="18"/>
        <end position="44"/>
    </location>
</feature>
<organism evidence="2 3">
    <name type="scientific">Cryptotermes secundus</name>
    <dbReference type="NCBI Taxonomy" id="105785"/>
    <lineage>
        <taxon>Eukaryota</taxon>
        <taxon>Metazoa</taxon>
        <taxon>Ecdysozoa</taxon>
        <taxon>Arthropoda</taxon>
        <taxon>Hexapoda</taxon>
        <taxon>Insecta</taxon>
        <taxon>Pterygota</taxon>
        <taxon>Neoptera</taxon>
        <taxon>Polyneoptera</taxon>
        <taxon>Dictyoptera</taxon>
        <taxon>Blattodea</taxon>
        <taxon>Blattoidea</taxon>
        <taxon>Termitoidae</taxon>
        <taxon>Kalotermitidae</taxon>
        <taxon>Cryptotermitinae</taxon>
        <taxon>Cryptotermes</taxon>
    </lineage>
</organism>
<dbReference type="GO" id="GO:0043161">
    <property type="term" value="P:proteasome-mediated ubiquitin-dependent protein catabolic process"/>
    <property type="evidence" value="ECO:0007669"/>
    <property type="project" value="TreeGrafter"/>
</dbReference>
<sequence>MEQEEIDEEARKQRKRKIDAGEDTREGTAEPSHLERKDDSKKDTEQEEDVKMSCMVTCPLYQVPKGTCIWDGDLRDLKKHVTGTHTDILRTGWLLSCNSLQSKVLLILYNEEIFLYYKCCDMKQGMMYVAVQQAGITNSKYRYRVEFFALEAGVRNITYSFRTHSTRESIQDIFDTRRCVALDVDRLKPFIINNELHMTVKLNEINSRGRSDVAKGKCPTGDDSNVYSEQGKSDSEAEEKELEMSSTVTCPMSKIPQQMCFWVGMAAKLEEHVVNTHADVSWRGPVVGYNSLNADALLILFNKEIFLYHRYISKSGIMYVTVQKVGMTNQKYTYTMEATATDKETDMVTFNFRIKMITEPFKDVFHSRKCVVISADQLKLLIKNKELNMLLRISVHEGRVSDVTEADSSIGHDSTISPKKEPRDSDIETEFDRNFLSTCPLLKIAGRRCAWVGTVGKLEQHVIQTHAEIVRRHPFFSCSAAEDNVLLILLHKEVFLYCRHISDTGMYAIVQKVGITNREYTCRVVLVSVDNWNILTFGFPVSQISKPFQELLDAGKCLAINKEHLEQFTLNDKIGMFVAIKVVTDGRLAVAGEERKSVGTSHQRRKREAPQDSDSTIICPVSKIPERRCNWVGTLDSLRLHFTCEHWGIYRSGPIFRCGSFQNKVLLILFNQEVFLYYKHVTHTGIVYAVVQQVGVTNKEFKYTIKLRAEDETVENITFSFKTEKTSEPLEIIFDARRCMAMTDESLIPFVVKHELNMTVKISETDAHGDRPTVVTKGVNMGKKKKMRPHQEEKAGSVAKGDVKTTSAVTCPLLKIPQYSCDWAGSLEDLEAHVIRDHASILEQSYEFECGALEHKVLLILLNKEIFLYCKYTSPGGVTYVIVQQVGVTREKYRYAVSLCGDQHTDHIMFEFDVNEIAEPLGKAFESGKCLAIRRERLQPYIRGDWLVMVVKIQKVLTRAQTEGTHMNSAVTCPLLKVSEHFCTWVGKLGNLEEHVEDEHGDVLSRGCTFGCDSLTNKALLVLAYDEIFLYYKYISQISVMYVIVQQVGLTNRKYGYAVELNANNDEDDIVRDFNAYKITEPFGPTFNYRTCMVIPIDNLGPYIENGKLAMSVGIHEIHYSAKDTVESEPDESEPDDSEADESESDVDFDGKEDERLNRSTRKF</sequence>